<organism evidence="3 4">
    <name type="scientific">Cellulomonas pakistanensis</name>
    <dbReference type="NCBI Taxonomy" id="992287"/>
    <lineage>
        <taxon>Bacteria</taxon>
        <taxon>Bacillati</taxon>
        <taxon>Actinomycetota</taxon>
        <taxon>Actinomycetes</taxon>
        <taxon>Micrococcales</taxon>
        <taxon>Cellulomonadaceae</taxon>
        <taxon>Cellulomonas</taxon>
    </lineage>
</organism>
<dbReference type="Gene3D" id="3.40.190.10">
    <property type="entry name" value="Periplasmic binding protein-like II"/>
    <property type="match status" value="2"/>
</dbReference>
<evidence type="ECO:0000313" key="4">
    <source>
        <dbReference type="Proteomes" id="UP000642125"/>
    </source>
</evidence>
<keyword evidence="1 2" id="KW-0732">Signal</keyword>
<comment type="caution">
    <text evidence="3">The sequence shown here is derived from an EMBL/GenBank/DDBJ whole genome shotgun (WGS) entry which is preliminary data.</text>
</comment>
<dbReference type="Proteomes" id="UP000642125">
    <property type="component" value="Unassembled WGS sequence"/>
</dbReference>
<gene>
    <name evidence="3" type="ORF">Cpa01nite_09940</name>
</gene>
<keyword evidence="4" id="KW-1185">Reference proteome</keyword>
<feature type="chain" id="PRO_5038821278" description="Iron ABC transporter substrate-binding protein" evidence="2">
    <location>
        <begin position="37"/>
        <end position="398"/>
    </location>
</feature>
<dbReference type="Pfam" id="PF01547">
    <property type="entry name" value="SBP_bac_1"/>
    <property type="match status" value="1"/>
</dbReference>
<accession>A0A919P9J9</accession>
<evidence type="ECO:0000313" key="3">
    <source>
        <dbReference type="EMBL" id="GIG35613.1"/>
    </source>
</evidence>
<dbReference type="InterPro" id="IPR006059">
    <property type="entry name" value="SBP"/>
</dbReference>
<sequence>MPAVPPHRARRARGTRRARPAALAAVPLLLALTACGSGDAAAGADEQVDWDALTHEELVERAEAEGEVAVYAFTSRIATVEEAFEAEYPGIDVVASDISSTELITRLASEHAAGSATADVAYVSDAPVVVTELLADGVLTPYVPPRVADALPEEHRSPLVANRLSTKVLMYNEEAYPDGSPVANLWELTEPAWAGKVVLVDPNVRGDYLDLATEMSLRADEMAAAYEEHAGEELVLDEGVQDAGLQFLADLYANDAVLVDDTDTVNAAVGATGQAEPPVGFTSYSDRRDNEDEGWALQVAHGVAPSPGIVFPAYLGVTAGAENPAAARLLVDFMMGDDSETGGAAYEPFYVAGDYPTRTDVVAPEGAVGLDELGAWPIDPEASAERRGDVADFLLTVQ</sequence>
<evidence type="ECO:0000256" key="2">
    <source>
        <dbReference type="SAM" id="SignalP"/>
    </source>
</evidence>
<evidence type="ECO:0000256" key="1">
    <source>
        <dbReference type="ARBA" id="ARBA00022729"/>
    </source>
</evidence>
<dbReference type="RefSeq" id="WP_203667651.1">
    <property type="nucleotide sequence ID" value="NZ_BONO01000005.1"/>
</dbReference>
<dbReference type="PANTHER" id="PTHR30006">
    <property type="entry name" value="THIAMINE-BINDING PERIPLASMIC PROTEIN-RELATED"/>
    <property type="match status" value="1"/>
</dbReference>
<evidence type="ECO:0008006" key="5">
    <source>
        <dbReference type="Google" id="ProtNLM"/>
    </source>
</evidence>
<reference evidence="3" key="1">
    <citation type="submission" date="2021-01" db="EMBL/GenBank/DDBJ databases">
        <title>Whole genome shotgun sequence of Cellulomonas pakistanensis NBRC 110800.</title>
        <authorList>
            <person name="Komaki H."/>
            <person name="Tamura T."/>
        </authorList>
    </citation>
    <scope>NUCLEOTIDE SEQUENCE</scope>
    <source>
        <strain evidence="3">NBRC 110800</strain>
    </source>
</reference>
<feature type="signal peptide" evidence="2">
    <location>
        <begin position="1"/>
        <end position="36"/>
    </location>
</feature>
<protein>
    <recommendedName>
        <fullName evidence="5">Iron ABC transporter substrate-binding protein</fullName>
    </recommendedName>
</protein>
<dbReference type="SUPFAM" id="SSF53850">
    <property type="entry name" value="Periplasmic binding protein-like II"/>
    <property type="match status" value="1"/>
</dbReference>
<dbReference type="AlphaFoldDB" id="A0A919P9J9"/>
<proteinExistence type="predicted"/>
<name>A0A919P9J9_9CELL</name>
<dbReference type="EMBL" id="BONO01000005">
    <property type="protein sequence ID" value="GIG35613.1"/>
    <property type="molecule type" value="Genomic_DNA"/>
</dbReference>